<gene>
    <name evidence="3" type="primary">blaSPG-1</name>
</gene>
<proteinExistence type="predicted"/>
<organism evidence="3">
    <name type="scientific">Sphingomonas sp. ALS-13</name>
    <dbReference type="NCBI Taxonomy" id="1620224"/>
    <lineage>
        <taxon>Bacteria</taxon>
        <taxon>Pseudomonadati</taxon>
        <taxon>Pseudomonadota</taxon>
        <taxon>Alphaproteobacteria</taxon>
        <taxon>Sphingomonadales</taxon>
        <taxon>Sphingomonadaceae</taxon>
        <taxon>Sphingomonas</taxon>
    </lineage>
</organism>
<feature type="chain" id="PRO_5002179900" evidence="1">
    <location>
        <begin position="22"/>
        <end position="285"/>
    </location>
</feature>
<accession>A0A0C5LQ34</accession>
<dbReference type="EMBL" id="KP109680">
    <property type="protein sequence ID" value="AJP77080.1"/>
    <property type="molecule type" value="Genomic_DNA"/>
</dbReference>
<name>A0A0C5LQ34_9SPHN</name>
<dbReference type="SMR" id="A0A0C5LQ34"/>
<dbReference type="InterPro" id="IPR050855">
    <property type="entry name" value="NDM-1-like"/>
</dbReference>
<dbReference type="CARD" id="ARO:3003720">
    <property type="molecule name" value="SPG-1"/>
    <property type="mechanism identifier" value="ARO:0001004"/>
    <property type="mechanism name" value="antibiotic inactivation"/>
</dbReference>
<dbReference type="Gene3D" id="3.60.15.10">
    <property type="entry name" value="Ribonuclease Z/Hydroxyacylglutathione hydrolase-like"/>
    <property type="match status" value="1"/>
</dbReference>
<dbReference type="InterPro" id="IPR036866">
    <property type="entry name" value="RibonucZ/Hydroxyglut_hydro"/>
</dbReference>
<evidence type="ECO:0000313" key="3">
    <source>
        <dbReference type="EMBL" id="AJP77080.1"/>
    </source>
</evidence>
<dbReference type="PANTHER" id="PTHR42951">
    <property type="entry name" value="METALLO-BETA-LACTAMASE DOMAIN-CONTAINING"/>
    <property type="match status" value="1"/>
</dbReference>
<sequence>MRPLILLASALAMTAPSGALAQSAEQRAKWNGPREPFRITGNLYYVGTSGLSAYLIAGPRGHVLIDGALPESAPLIAANIRKLGFKLSDVKYLLSNHSHVDHAGGLAELKRLTGAQMVANVADKPDLEAGTTIGRTDIADFPAVKVDRVIGDGDRLTLGPIALVAILTPGHTKGATSWTTRIGSKNVIFTSSISVAGQNLINNINYPNAAADFRASFAKLRALKADIFLSFHAEAFALDEKRARAQAGATDAFVDPNELSRQVDLAEKAFDATLAKQQAANADRR</sequence>
<feature type="signal peptide" evidence="1">
    <location>
        <begin position="1"/>
        <end position="21"/>
    </location>
</feature>
<keyword evidence="1" id="KW-0732">Signal</keyword>
<dbReference type="SUPFAM" id="SSF56281">
    <property type="entry name" value="Metallo-hydrolase/oxidoreductase"/>
    <property type="match status" value="1"/>
</dbReference>
<dbReference type="PANTHER" id="PTHR42951:SF17">
    <property type="entry name" value="METALLO-BETA-LACTAMASE DOMAIN-CONTAINING PROTEIN"/>
    <property type="match status" value="1"/>
</dbReference>
<dbReference type="RefSeq" id="WP_063864745.1">
    <property type="nucleotide sequence ID" value="NG_050139.1"/>
</dbReference>
<dbReference type="Pfam" id="PF00753">
    <property type="entry name" value="Lactamase_B"/>
    <property type="match status" value="1"/>
</dbReference>
<dbReference type="NCBIfam" id="NF033105">
    <property type="entry name" value="bla_subclass_B3"/>
    <property type="match status" value="1"/>
</dbReference>
<dbReference type="InterPro" id="IPR001279">
    <property type="entry name" value="Metallo-B-lactamas"/>
</dbReference>
<dbReference type="NCBIfam" id="NF000459">
    <property type="entry name" value="blaSPG-1_fam"/>
    <property type="match status" value="1"/>
</dbReference>
<evidence type="ECO:0000259" key="2">
    <source>
        <dbReference type="SMART" id="SM00849"/>
    </source>
</evidence>
<evidence type="ECO:0000256" key="1">
    <source>
        <dbReference type="SAM" id="SignalP"/>
    </source>
</evidence>
<dbReference type="NCBIfam" id="NF012229">
    <property type="entry name" value="bla_class_B_core"/>
    <property type="match status" value="1"/>
</dbReference>
<dbReference type="SMART" id="SM00849">
    <property type="entry name" value="Lactamase_B"/>
    <property type="match status" value="1"/>
</dbReference>
<feature type="domain" description="Metallo-beta-lactamase" evidence="2">
    <location>
        <begin position="50"/>
        <end position="232"/>
    </location>
</feature>
<reference evidence="3" key="1">
    <citation type="journal article" date="2015" name="Antimicrob. Agents Chemother.">
        <title>The Soil Microbiota Harbors a Diversity of Carbapenem-Hydrolyzing ?-Lactamases of Potential Clinical Relevance.</title>
        <authorList>
            <person name="Gudeta D.D."/>
            <person name="Bortolaia V."/>
            <person name="Amos G."/>
            <person name="Wellington E.M."/>
            <person name="Brandt K.K."/>
            <person name="Poirel L."/>
            <person name="Nielsen J.B."/>
            <person name="Westh H."/>
            <person name="Guardabassi L."/>
        </authorList>
    </citation>
    <scope>NUCLEOTIDE SEQUENCE</scope>
    <source>
        <strain evidence="3">ALS-13</strain>
    </source>
</reference>
<dbReference type="AlphaFoldDB" id="A0A0C5LQ34"/>
<protein>
    <submittedName>
        <fullName evidence="3">Metallo beta-lactamases</fullName>
    </submittedName>
</protein>